<dbReference type="GO" id="GO:0004812">
    <property type="term" value="F:aminoacyl-tRNA ligase activity"/>
    <property type="evidence" value="ECO:0007669"/>
    <property type="project" value="InterPro"/>
</dbReference>
<dbReference type="Pfam" id="PF20974">
    <property type="entry name" value="tRNA-synt_1c_C2"/>
    <property type="match status" value="1"/>
</dbReference>
<accession>X1IZP8</accession>
<name>X1IZP8_9ZZZZ</name>
<dbReference type="GO" id="GO:0006418">
    <property type="term" value="P:tRNA aminoacylation for protein translation"/>
    <property type="evidence" value="ECO:0007669"/>
    <property type="project" value="InterPro"/>
</dbReference>
<comment type="caution">
    <text evidence="4">The sequence shown here is derived from an EMBL/GenBank/DDBJ whole genome shotgun (WGS) entry which is preliminary data.</text>
</comment>
<organism evidence="4">
    <name type="scientific">marine sediment metagenome</name>
    <dbReference type="NCBI Taxonomy" id="412755"/>
    <lineage>
        <taxon>unclassified sequences</taxon>
        <taxon>metagenomes</taxon>
        <taxon>ecological metagenomes</taxon>
    </lineage>
</organism>
<dbReference type="InterPro" id="IPR020059">
    <property type="entry name" value="Glu/Gln-tRNA-synth_Ib_codon-bd"/>
</dbReference>
<dbReference type="InterPro" id="IPR011035">
    <property type="entry name" value="Ribosomal_bL25/Gln-tRNA_synth"/>
</dbReference>
<dbReference type="InterPro" id="IPR049437">
    <property type="entry name" value="tRNA-synt_1c_C2"/>
</dbReference>
<feature type="non-terminal residue" evidence="4">
    <location>
        <position position="1"/>
    </location>
</feature>
<protein>
    <submittedName>
        <fullName evidence="4">Uncharacterized protein</fullName>
    </submittedName>
</protein>
<dbReference type="GO" id="GO:0005524">
    <property type="term" value="F:ATP binding"/>
    <property type="evidence" value="ECO:0007669"/>
    <property type="project" value="InterPro"/>
</dbReference>
<dbReference type="PANTHER" id="PTHR43097">
    <property type="entry name" value="GLUTAMINE-TRNA LIGASE"/>
    <property type="match status" value="1"/>
</dbReference>
<sequence>EALKETLLDLGMSITGITFDESWLYSKNKDIIDEVSDRYFYVEDPITIEIENVPFSKHTAEPLVLPSNPKKGKRKINVKAKEGKLKVFVAKSDAYKFKIDQNVRLKDLINIKLTYIDVENHKINAQFHSYELNREYSIIQWVCEEENVKVSILKPDGTISKGNGELNLGNIPMNKTIQFERFGFVNPIKWEKDTLECYFTH</sequence>
<dbReference type="EMBL" id="BARU01028815">
    <property type="protein sequence ID" value="GAH74735.1"/>
    <property type="molecule type" value="Genomic_DNA"/>
</dbReference>
<feature type="domain" description="Glutamyl/glutaminyl-tRNA synthetase class Ib anti-codon binding" evidence="2">
    <location>
        <begin position="37"/>
        <end position="123"/>
    </location>
</feature>
<evidence type="ECO:0000313" key="4">
    <source>
        <dbReference type="EMBL" id="GAH74735.1"/>
    </source>
</evidence>
<dbReference type="Gene3D" id="2.40.240.100">
    <property type="match status" value="1"/>
</dbReference>
<evidence type="ECO:0000259" key="3">
    <source>
        <dbReference type="Pfam" id="PF20974"/>
    </source>
</evidence>
<evidence type="ECO:0000259" key="2">
    <source>
        <dbReference type="Pfam" id="PF03950"/>
    </source>
</evidence>
<gene>
    <name evidence="4" type="ORF">S03H2_45950</name>
</gene>
<dbReference type="Pfam" id="PF03950">
    <property type="entry name" value="tRNA-synt_1c_C"/>
    <property type="match status" value="1"/>
</dbReference>
<dbReference type="InterPro" id="IPR020056">
    <property type="entry name" value="Rbsml_bL25/Gln-tRNA_synth_N"/>
</dbReference>
<dbReference type="SUPFAM" id="SSF50715">
    <property type="entry name" value="Ribosomal protein L25-like"/>
    <property type="match status" value="1"/>
</dbReference>
<dbReference type="Gene3D" id="2.40.240.10">
    <property type="entry name" value="Ribosomal Protein L25, Chain P"/>
    <property type="match status" value="1"/>
</dbReference>
<evidence type="ECO:0000256" key="1">
    <source>
        <dbReference type="ARBA" id="ARBA00022917"/>
    </source>
</evidence>
<dbReference type="GO" id="GO:0043604">
    <property type="term" value="P:amide biosynthetic process"/>
    <property type="evidence" value="ECO:0007669"/>
    <property type="project" value="TreeGrafter"/>
</dbReference>
<reference evidence="4" key="1">
    <citation type="journal article" date="2014" name="Front. Microbiol.">
        <title>High frequency of phylogenetically diverse reductive dehalogenase-homologous genes in deep subseafloor sedimentary metagenomes.</title>
        <authorList>
            <person name="Kawai M."/>
            <person name="Futagami T."/>
            <person name="Toyoda A."/>
            <person name="Takaki Y."/>
            <person name="Nishi S."/>
            <person name="Hori S."/>
            <person name="Arai W."/>
            <person name="Tsubouchi T."/>
            <person name="Morono Y."/>
            <person name="Uchiyama I."/>
            <person name="Ito T."/>
            <person name="Fujiyama A."/>
            <person name="Inagaki F."/>
            <person name="Takami H."/>
        </authorList>
    </citation>
    <scope>NUCLEOTIDE SEQUENCE</scope>
    <source>
        <strain evidence="4">Expedition CK06-06</strain>
    </source>
</reference>
<feature type="domain" description="tRNA synthetases class I (E and Q) anti-codon binding" evidence="3">
    <location>
        <begin position="138"/>
        <end position="186"/>
    </location>
</feature>
<dbReference type="AlphaFoldDB" id="X1IZP8"/>
<dbReference type="PANTHER" id="PTHR43097:SF5">
    <property type="entry name" value="GLUTAMATE--TRNA LIGASE"/>
    <property type="match status" value="1"/>
</dbReference>
<proteinExistence type="predicted"/>
<dbReference type="InterPro" id="IPR050132">
    <property type="entry name" value="Gln/Glu-tRNA_Ligase"/>
</dbReference>
<keyword evidence="1" id="KW-0648">Protein biosynthesis</keyword>
<dbReference type="GO" id="GO:0005829">
    <property type="term" value="C:cytosol"/>
    <property type="evidence" value="ECO:0007669"/>
    <property type="project" value="TreeGrafter"/>
</dbReference>